<dbReference type="Proteomes" id="UP000776629">
    <property type="component" value="Unassembled WGS sequence"/>
</dbReference>
<gene>
    <name evidence="2" type="ORF">H5993_08515</name>
</gene>
<accession>A0ABS2EQX7</accession>
<comment type="caution">
    <text evidence="2">The sequence shown here is derived from an EMBL/GenBank/DDBJ whole genome shotgun (WGS) entry which is preliminary data.</text>
</comment>
<organism evidence="2 3">
    <name type="scientific">Limosilactobacillus alvi</name>
    <dbReference type="NCBI Taxonomy" id="990412"/>
    <lineage>
        <taxon>Bacteria</taxon>
        <taxon>Bacillati</taxon>
        <taxon>Bacillota</taxon>
        <taxon>Bacilli</taxon>
        <taxon>Lactobacillales</taxon>
        <taxon>Lactobacillaceae</taxon>
        <taxon>Limosilactobacillus</taxon>
    </lineage>
</organism>
<dbReference type="RefSeq" id="WP_204777035.1">
    <property type="nucleotide sequence ID" value="NZ_JACJJQ010000053.1"/>
</dbReference>
<keyword evidence="3" id="KW-1185">Reference proteome</keyword>
<evidence type="ECO:0000313" key="2">
    <source>
        <dbReference type="EMBL" id="MBM6754798.1"/>
    </source>
</evidence>
<proteinExistence type="predicted"/>
<evidence type="ECO:0000313" key="3">
    <source>
        <dbReference type="Proteomes" id="UP000776629"/>
    </source>
</evidence>
<sequence>MALSIINKFQIAKQLPIFEQELKVIETAEPKIYNFGLKLIERYVMHLYIRRAAFILAIPGLIVSYFTKNLLPFVTMLTVWAIAFMLCLATATRINQIRDEYHLDKANQTVNHEEDN</sequence>
<protein>
    <submittedName>
        <fullName evidence="2">Uncharacterized protein</fullName>
    </submittedName>
</protein>
<keyword evidence="1" id="KW-0472">Membrane</keyword>
<name>A0ABS2EQX7_9LACO</name>
<keyword evidence="1" id="KW-0812">Transmembrane</keyword>
<feature type="transmembrane region" description="Helical" evidence="1">
    <location>
        <begin position="73"/>
        <end position="91"/>
    </location>
</feature>
<dbReference type="EMBL" id="JACJJQ010000053">
    <property type="protein sequence ID" value="MBM6754798.1"/>
    <property type="molecule type" value="Genomic_DNA"/>
</dbReference>
<evidence type="ECO:0000256" key="1">
    <source>
        <dbReference type="SAM" id="Phobius"/>
    </source>
</evidence>
<keyword evidence="1" id="KW-1133">Transmembrane helix</keyword>
<reference evidence="2 3" key="1">
    <citation type="journal article" date="2021" name="Sci. Rep.">
        <title>The distribution of antibiotic resistance genes in chicken gut microbiota commensals.</title>
        <authorList>
            <person name="Juricova H."/>
            <person name="Matiasovicova J."/>
            <person name="Kubasova T."/>
            <person name="Cejkova D."/>
            <person name="Rychlik I."/>
        </authorList>
    </citation>
    <scope>NUCLEOTIDE SEQUENCE [LARGE SCALE GENOMIC DNA]</scope>
    <source>
        <strain evidence="2 3">An810</strain>
    </source>
</reference>
<feature type="transmembrane region" description="Helical" evidence="1">
    <location>
        <begin position="48"/>
        <end position="67"/>
    </location>
</feature>